<dbReference type="Proteomes" id="UP000722336">
    <property type="component" value="Unassembled WGS sequence"/>
</dbReference>
<name>A0ABS6SH14_9SPHN</name>
<feature type="domain" description="Thiamine phosphate synthase/TenI" evidence="1">
    <location>
        <begin position="40"/>
        <end position="178"/>
    </location>
</feature>
<evidence type="ECO:0000313" key="2">
    <source>
        <dbReference type="EMBL" id="MBV7257713.1"/>
    </source>
</evidence>
<gene>
    <name evidence="2" type="ORF">KCG44_13045</name>
</gene>
<dbReference type="Pfam" id="PF02581">
    <property type="entry name" value="TMP-TENI"/>
    <property type="match status" value="1"/>
</dbReference>
<dbReference type="EMBL" id="JAGSPA010000004">
    <property type="protein sequence ID" value="MBV7257713.1"/>
    <property type="molecule type" value="Genomic_DNA"/>
</dbReference>
<dbReference type="RefSeq" id="WP_218446546.1">
    <property type="nucleotide sequence ID" value="NZ_JAGSPA010000004.1"/>
</dbReference>
<organism evidence="2 3">
    <name type="scientific">Pacificimonas pallii</name>
    <dbReference type="NCBI Taxonomy" id="2827236"/>
    <lineage>
        <taxon>Bacteria</taxon>
        <taxon>Pseudomonadati</taxon>
        <taxon>Pseudomonadota</taxon>
        <taxon>Alphaproteobacteria</taxon>
        <taxon>Sphingomonadales</taxon>
        <taxon>Sphingosinicellaceae</taxon>
        <taxon>Pacificimonas</taxon>
    </lineage>
</organism>
<dbReference type="CDD" id="cd00564">
    <property type="entry name" value="TMP_TenI"/>
    <property type="match status" value="1"/>
</dbReference>
<comment type="caution">
    <text evidence="2">The sequence shown here is derived from an EMBL/GenBank/DDBJ whole genome shotgun (WGS) entry which is preliminary data.</text>
</comment>
<reference evidence="2 3" key="1">
    <citation type="submission" date="2021-04" db="EMBL/GenBank/DDBJ databases">
        <authorList>
            <person name="Pira H."/>
            <person name="Risdian C."/>
            <person name="Wink J."/>
        </authorList>
    </citation>
    <scope>NUCLEOTIDE SEQUENCE [LARGE SCALE GENOMIC DNA]</scope>
    <source>
        <strain evidence="2 3">WHA3</strain>
    </source>
</reference>
<dbReference type="InterPro" id="IPR022998">
    <property type="entry name" value="ThiamineP_synth_TenI"/>
</dbReference>
<sequence length="179" mass="19810">MFRRNPRNQCLPECWLFTDEKRGGDPCAAIRRLPRGSGVIFRHYADPRREPLARRCARIARQKGHVFLVAGDEKLARRVGADGTHMPGFARMARPFTAAAHNRTELIRAERAGARLVFLSPVFATQSHPDGRAMGRTGFGRLARTAKVRVAALGGVTPHRYRSLKQWGAAGWGAISALS</sequence>
<accession>A0ABS6SH14</accession>
<protein>
    <submittedName>
        <fullName evidence="2">Thiamine phosphate synthase</fullName>
    </submittedName>
</protein>
<proteinExistence type="predicted"/>
<evidence type="ECO:0000259" key="1">
    <source>
        <dbReference type="Pfam" id="PF02581"/>
    </source>
</evidence>
<evidence type="ECO:0000313" key="3">
    <source>
        <dbReference type="Proteomes" id="UP000722336"/>
    </source>
</evidence>
<keyword evidence="3" id="KW-1185">Reference proteome</keyword>